<feature type="binding site" description="axial binding residue" evidence="10">
    <location>
        <position position="167"/>
    </location>
    <ligand>
        <name>heme</name>
        <dbReference type="ChEBI" id="CHEBI:30413"/>
    </ligand>
    <ligandPart>
        <name>Fe</name>
        <dbReference type="ChEBI" id="CHEBI:18248"/>
    </ligandPart>
</feature>
<dbReference type="STRING" id="210143.A0A1R3FUL8"/>
<dbReference type="PANTHER" id="PTHR47943:SF9">
    <property type="entry name" value="CYTOCHROME P450"/>
    <property type="match status" value="1"/>
</dbReference>
<keyword evidence="9" id="KW-0472">Membrane</keyword>
<proteinExistence type="inferred from homology"/>
<evidence type="ECO:0000256" key="11">
    <source>
        <dbReference type="RuleBase" id="RU000461"/>
    </source>
</evidence>
<dbReference type="InterPro" id="IPR036396">
    <property type="entry name" value="Cyt_P450_sf"/>
</dbReference>
<comment type="cofactor">
    <cofactor evidence="1 10">
        <name>heme</name>
        <dbReference type="ChEBI" id="CHEBI:30413"/>
    </cofactor>
</comment>
<dbReference type="Gramene" id="OMO49551">
    <property type="protein sequence ID" value="OMO49551"/>
    <property type="gene ID" value="CCACVL1_30933"/>
</dbReference>
<comment type="subcellular location">
    <subcellularLocation>
        <location evidence="2">Membrane</location>
    </subcellularLocation>
</comment>
<dbReference type="InterPro" id="IPR002401">
    <property type="entry name" value="Cyt_P450_E_grp-I"/>
</dbReference>
<evidence type="ECO:0000313" key="13">
    <source>
        <dbReference type="Proteomes" id="UP000188268"/>
    </source>
</evidence>
<dbReference type="EMBL" id="AWWV01016459">
    <property type="protein sequence ID" value="OMO49551.1"/>
    <property type="molecule type" value="Genomic_DNA"/>
</dbReference>
<dbReference type="Gene3D" id="1.10.630.10">
    <property type="entry name" value="Cytochrome P450"/>
    <property type="match status" value="1"/>
</dbReference>
<comment type="caution">
    <text evidence="12">The sequence shown here is derived from an EMBL/GenBank/DDBJ whole genome shotgun (WGS) entry which is preliminary data.</text>
</comment>
<name>A0A1R3FUL8_COCAP</name>
<keyword evidence="5 10" id="KW-0479">Metal-binding</keyword>
<dbReference type="GO" id="GO:0005506">
    <property type="term" value="F:iron ion binding"/>
    <property type="evidence" value="ECO:0007669"/>
    <property type="project" value="InterPro"/>
</dbReference>
<organism evidence="12 13">
    <name type="scientific">Corchorus capsularis</name>
    <name type="common">Jute</name>
    <dbReference type="NCBI Taxonomy" id="210143"/>
    <lineage>
        <taxon>Eukaryota</taxon>
        <taxon>Viridiplantae</taxon>
        <taxon>Streptophyta</taxon>
        <taxon>Embryophyta</taxon>
        <taxon>Tracheophyta</taxon>
        <taxon>Spermatophyta</taxon>
        <taxon>Magnoliopsida</taxon>
        <taxon>eudicotyledons</taxon>
        <taxon>Gunneridae</taxon>
        <taxon>Pentapetalae</taxon>
        <taxon>rosids</taxon>
        <taxon>malvids</taxon>
        <taxon>Malvales</taxon>
        <taxon>Malvaceae</taxon>
        <taxon>Grewioideae</taxon>
        <taxon>Apeibeae</taxon>
        <taxon>Corchorus</taxon>
    </lineage>
</organism>
<keyword evidence="8 11" id="KW-0503">Monooxygenase</keyword>
<evidence type="ECO:0000256" key="10">
    <source>
        <dbReference type="PIRSR" id="PIRSR602401-1"/>
    </source>
</evidence>
<evidence type="ECO:0000256" key="5">
    <source>
        <dbReference type="ARBA" id="ARBA00022723"/>
    </source>
</evidence>
<dbReference type="GO" id="GO:0020037">
    <property type="term" value="F:heme binding"/>
    <property type="evidence" value="ECO:0007669"/>
    <property type="project" value="InterPro"/>
</dbReference>
<dbReference type="OMA" id="PLNITHE"/>
<dbReference type="GO" id="GO:0016020">
    <property type="term" value="C:membrane"/>
    <property type="evidence" value="ECO:0007669"/>
    <property type="project" value="UniProtKB-SubCell"/>
</dbReference>
<reference evidence="12 13" key="1">
    <citation type="submission" date="2013-09" db="EMBL/GenBank/DDBJ databases">
        <title>Corchorus capsularis genome sequencing.</title>
        <authorList>
            <person name="Alam M."/>
            <person name="Haque M.S."/>
            <person name="Islam M.S."/>
            <person name="Emdad E.M."/>
            <person name="Islam M.M."/>
            <person name="Ahmed B."/>
            <person name="Halim A."/>
            <person name="Hossen Q.M.M."/>
            <person name="Hossain M.Z."/>
            <person name="Ahmed R."/>
            <person name="Khan M.M."/>
            <person name="Islam R."/>
            <person name="Rashid M.M."/>
            <person name="Khan S.A."/>
            <person name="Rahman M.S."/>
            <person name="Alam M."/>
        </authorList>
    </citation>
    <scope>NUCLEOTIDE SEQUENCE [LARGE SCALE GENOMIC DNA]</scope>
    <source>
        <strain evidence="13">cv. CVL-1</strain>
        <tissue evidence="12">Whole seedling</tissue>
    </source>
</reference>
<evidence type="ECO:0000256" key="9">
    <source>
        <dbReference type="ARBA" id="ARBA00023136"/>
    </source>
</evidence>
<dbReference type="SUPFAM" id="SSF48264">
    <property type="entry name" value="Cytochrome P450"/>
    <property type="match status" value="1"/>
</dbReference>
<evidence type="ECO:0000256" key="7">
    <source>
        <dbReference type="ARBA" id="ARBA00023004"/>
    </source>
</evidence>
<dbReference type="GO" id="GO:0004497">
    <property type="term" value="F:monooxygenase activity"/>
    <property type="evidence" value="ECO:0007669"/>
    <property type="project" value="UniProtKB-KW"/>
</dbReference>
<comment type="similarity">
    <text evidence="3 11">Belongs to the cytochrome P450 family.</text>
</comment>
<gene>
    <name evidence="12" type="ORF">CCACVL1_30933</name>
</gene>
<evidence type="ECO:0000256" key="8">
    <source>
        <dbReference type="ARBA" id="ARBA00023033"/>
    </source>
</evidence>
<evidence type="ECO:0000313" key="12">
    <source>
        <dbReference type="EMBL" id="OMO49551.1"/>
    </source>
</evidence>
<evidence type="ECO:0000256" key="6">
    <source>
        <dbReference type="ARBA" id="ARBA00023002"/>
    </source>
</evidence>
<evidence type="ECO:0000256" key="3">
    <source>
        <dbReference type="ARBA" id="ARBA00010617"/>
    </source>
</evidence>
<dbReference type="AlphaFoldDB" id="A0A1R3FUL8"/>
<dbReference type="GO" id="GO:0016705">
    <property type="term" value="F:oxidoreductase activity, acting on paired donors, with incorporation or reduction of molecular oxygen"/>
    <property type="evidence" value="ECO:0007669"/>
    <property type="project" value="InterPro"/>
</dbReference>
<dbReference type="InterPro" id="IPR001128">
    <property type="entry name" value="Cyt_P450"/>
</dbReference>
<keyword evidence="4 10" id="KW-0349">Heme</keyword>
<protein>
    <submittedName>
        <fullName evidence="12">Cytochrome P450</fullName>
    </submittedName>
</protein>
<evidence type="ECO:0000256" key="4">
    <source>
        <dbReference type="ARBA" id="ARBA00022617"/>
    </source>
</evidence>
<keyword evidence="13" id="KW-1185">Reference proteome</keyword>
<accession>A0A1R3FUL8</accession>
<evidence type="ECO:0000256" key="1">
    <source>
        <dbReference type="ARBA" id="ARBA00001971"/>
    </source>
</evidence>
<dbReference type="OrthoDB" id="2789670at2759"/>
<dbReference type="PRINTS" id="PR00463">
    <property type="entry name" value="EP450I"/>
</dbReference>
<sequence length="228" mass="26286">MDPHDEEHKYIIERTNIKAILLDMFAAAFDTSATTVEWTMAELLRHPQVMFNVQQELKDVVGKNRLVEESDLSKLTYLDMVIKESMRLHPVGPLLLPRESIEDITIMGYFIPKKSRVLVNVWSMARDPNVWSDNAQEFFPERFKDSNIDLRGKDLQLIPFGSGRRRCPGMQLGLVNVRLALAQLLHCFEWQLPDGILPSELDMTEKFGLSLPRANHLLVKPTYRLLAQ</sequence>
<evidence type="ECO:0000256" key="2">
    <source>
        <dbReference type="ARBA" id="ARBA00004370"/>
    </source>
</evidence>
<dbReference type="PANTHER" id="PTHR47943">
    <property type="entry name" value="CYTOCHROME P450 93A3-LIKE"/>
    <property type="match status" value="1"/>
</dbReference>
<dbReference type="PROSITE" id="PS00086">
    <property type="entry name" value="CYTOCHROME_P450"/>
    <property type="match status" value="1"/>
</dbReference>
<dbReference type="Proteomes" id="UP000188268">
    <property type="component" value="Unassembled WGS sequence"/>
</dbReference>
<keyword evidence="6 11" id="KW-0560">Oxidoreductase</keyword>
<dbReference type="InterPro" id="IPR017972">
    <property type="entry name" value="Cyt_P450_CS"/>
</dbReference>
<dbReference type="Pfam" id="PF00067">
    <property type="entry name" value="p450"/>
    <property type="match status" value="1"/>
</dbReference>
<dbReference type="PRINTS" id="PR00385">
    <property type="entry name" value="P450"/>
</dbReference>
<dbReference type="FunFam" id="1.10.630.10:FF:000126">
    <property type="entry name" value="Predicted protein"/>
    <property type="match status" value="1"/>
</dbReference>
<keyword evidence="7 10" id="KW-0408">Iron</keyword>